<protein>
    <submittedName>
        <fullName evidence="1">Uncharacterized protein</fullName>
    </submittedName>
</protein>
<comment type="caution">
    <text evidence="1">The sequence shown here is derived from an EMBL/GenBank/DDBJ whole genome shotgun (WGS) entry which is preliminary data.</text>
</comment>
<evidence type="ECO:0000313" key="1">
    <source>
        <dbReference type="EMBL" id="KAK7818671.1"/>
    </source>
</evidence>
<name>A0AAW0IWN5_QUESU</name>
<evidence type="ECO:0000313" key="2">
    <source>
        <dbReference type="Proteomes" id="UP000237347"/>
    </source>
</evidence>
<dbReference type="PANTHER" id="PTHR32387">
    <property type="entry name" value="WU:FJ29H11"/>
    <property type="match status" value="1"/>
</dbReference>
<dbReference type="AlphaFoldDB" id="A0AAW0IWN5"/>
<dbReference type="PANTHER" id="PTHR32387:SF3">
    <property type="entry name" value="ATP_DNA BINDING PROTEIN"/>
    <property type="match status" value="1"/>
</dbReference>
<reference evidence="1 2" key="1">
    <citation type="journal article" date="2018" name="Sci. Data">
        <title>The draft genome sequence of cork oak.</title>
        <authorList>
            <person name="Ramos A.M."/>
            <person name="Usie A."/>
            <person name="Barbosa P."/>
            <person name="Barros P.M."/>
            <person name="Capote T."/>
            <person name="Chaves I."/>
            <person name="Simoes F."/>
            <person name="Abreu I."/>
            <person name="Carrasquinho I."/>
            <person name="Faro C."/>
            <person name="Guimaraes J.B."/>
            <person name="Mendonca D."/>
            <person name="Nobrega F."/>
            <person name="Rodrigues L."/>
            <person name="Saibo N.J.M."/>
            <person name="Varela M.C."/>
            <person name="Egas C."/>
            <person name="Matos J."/>
            <person name="Miguel C.M."/>
            <person name="Oliveira M.M."/>
            <person name="Ricardo C.P."/>
            <person name="Goncalves S."/>
        </authorList>
    </citation>
    <scope>NUCLEOTIDE SEQUENCE [LARGE SCALE GENOMIC DNA]</scope>
    <source>
        <strain evidence="2">cv. HL8</strain>
    </source>
</reference>
<dbReference type="EMBL" id="PKMF04000816">
    <property type="protein sequence ID" value="KAK7818671.1"/>
    <property type="molecule type" value="Genomic_DNA"/>
</dbReference>
<proteinExistence type="predicted"/>
<dbReference type="InterPro" id="IPR052957">
    <property type="entry name" value="Auxin_embryo_med"/>
</dbReference>
<organism evidence="1 2">
    <name type="scientific">Quercus suber</name>
    <name type="common">Cork oak</name>
    <dbReference type="NCBI Taxonomy" id="58331"/>
    <lineage>
        <taxon>Eukaryota</taxon>
        <taxon>Viridiplantae</taxon>
        <taxon>Streptophyta</taxon>
        <taxon>Embryophyta</taxon>
        <taxon>Tracheophyta</taxon>
        <taxon>Spermatophyta</taxon>
        <taxon>Magnoliopsida</taxon>
        <taxon>eudicotyledons</taxon>
        <taxon>Gunneridae</taxon>
        <taxon>Pentapetalae</taxon>
        <taxon>rosids</taxon>
        <taxon>fabids</taxon>
        <taxon>Fagales</taxon>
        <taxon>Fagaceae</taxon>
        <taxon>Quercus</taxon>
    </lineage>
</organism>
<keyword evidence="2" id="KW-1185">Reference proteome</keyword>
<dbReference type="Proteomes" id="UP000237347">
    <property type="component" value="Unassembled WGS sequence"/>
</dbReference>
<accession>A0AAW0IWN5</accession>
<gene>
    <name evidence="1" type="ORF">CFP56_041131</name>
</gene>
<sequence length="554" mass="63342">MTKENVLSFLSCYRQLNNTPYMFPSDLMICIRDLWWLRTRHGVKNPLNCILFGPDWQSILPITDLPFIDDSDNCYGKVIHEYKEELNSMGVIVEFKDGAKFVVEGICSPSDSTSITPATVFSLLECIRILMQARNYFSPIALSIRISKKWLKTTIGYRFPDKCLLFNSSWGSYLKRTDGPFIDEDFYGVTLDFRKGYPLIASHLDFHVQLPTIVRIYNYLSKCGWKPDSEVAKRIWIPNLNQIGEWVITEECVLHDKDGLFSSQLKVLDKYLETELLDFFSNAFGVGEYPSVDKYCNLWKVWESSGHRLSHADCCKFWSFVSKHGSAETLADRLVKLPVESSDSDRILLSNKHDVFIADDPQLKDLFERFSSQPLFEETSSVDVAQLNQVNPKEILIAKGLVMLILGFLANPVMKMGAKKRHETIQGLLNITFLETVEPITVNYSLSLSSGEIVNARASKIIHLNRKASMFFAQKLDRSSGYKNLIEYATYFSEAISEGVLWEKNDHVGALSELIKLAFMLEFNEEAVIFLMKPKNLQIIKKDKKFLASAFPSD</sequence>